<dbReference type="STRING" id="1823756.A4H34_02740"/>
<dbReference type="RefSeq" id="WP_064230997.1">
    <property type="nucleotide sequence ID" value="NZ_LVZK01000001.1"/>
</dbReference>
<gene>
    <name evidence="1" type="ORF">A4H34_02740</name>
</gene>
<protein>
    <submittedName>
        <fullName evidence="1">Uncharacterized protein</fullName>
    </submittedName>
</protein>
<dbReference type="EMBL" id="LVZK01000001">
    <property type="protein sequence ID" value="OAP86111.1"/>
    <property type="molecule type" value="Genomic_DNA"/>
</dbReference>
<accession>A0A179B4R5</accession>
<reference evidence="1 2" key="1">
    <citation type="submission" date="2016-04" db="EMBL/GenBank/DDBJ databases">
        <title>Peptidophaga gingivicola gen. nov., sp. nov., isolated from human subgingival plaque.</title>
        <authorList>
            <person name="Beall C.J."/>
            <person name="Mokrzan E.M."/>
            <person name="Griffen A.L."/>
            <person name="Leys E.J."/>
        </authorList>
    </citation>
    <scope>NUCLEOTIDE SEQUENCE [LARGE SCALE GENOMIC DNA]</scope>
    <source>
        <strain evidence="1 2">BA112</strain>
    </source>
</reference>
<evidence type="ECO:0000313" key="2">
    <source>
        <dbReference type="Proteomes" id="UP000078368"/>
    </source>
</evidence>
<organism evidence="1 2">
    <name type="scientific">Peptidiphaga gingivicola</name>
    <dbReference type="NCBI Taxonomy" id="2741497"/>
    <lineage>
        <taxon>Bacteria</taxon>
        <taxon>Bacillati</taxon>
        <taxon>Actinomycetota</taxon>
        <taxon>Actinomycetes</taxon>
        <taxon>Actinomycetales</taxon>
        <taxon>Actinomycetaceae</taxon>
        <taxon>Peptidiphaga</taxon>
    </lineage>
</organism>
<comment type="caution">
    <text evidence="1">The sequence shown here is derived from an EMBL/GenBank/DDBJ whole genome shotgun (WGS) entry which is preliminary data.</text>
</comment>
<dbReference type="Proteomes" id="UP000078368">
    <property type="component" value="Unassembled WGS sequence"/>
</dbReference>
<name>A0A179B4R5_9ACTO</name>
<sequence>MDENYEDYRIDVGYRMAIAPWRARSYIEGGKEDFCGFAIDAAQVSGVTEVGDFIDLFCGAIAPAQFSASEPMHVLEVPANPFVQASRAAGALHPDALPVAILKYLAQIKVLHALQGQGAPLAYALSVFRGDLENTEMIPFPDEYPPMLEHIAPEDWQEELEYFPRDEEPEWARRLMDR</sequence>
<dbReference type="OrthoDB" id="3748032at2"/>
<evidence type="ECO:0000313" key="1">
    <source>
        <dbReference type="EMBL" id="OAP86111.1"/>
    </source>
</evidence>
<dbReference type="AlphaFoldDB" id="A0A179B4R5"/>
<proteinExistence type="predicted"/>
<keyword evidence="2" id="KW-1185">Reference proteome</keyword>